<evidence type="ECO:0000313" key="2">
    <source>
        <dbReference type="EMBL" id="CAG6554236.1"/>
    </source>
</evidence>
<sequence length="156" mass="17164">MTTPASWEVKERGVWGGEEQGKTPQRVETERAGGDSPLGVRDGAAADDDDDAHEKKKDGERRVLRVTTTTTTIFFAFSLCNTAPEKWGEKDDGHGAGTHPRIPHAQGFRIHTDSGHGKLATNREKSHTGTARARINTFFHLRFSRVAVPILLLPPK</sequence>
<accession>A0A8D8IM82</accession>
<feature type="region of interest" description="Disordered" evidence="1">
    <location>
        <begin position="1"/>
        <end position="58"/>
    </location>
</feature>
<name>A0A8D8IM82_CULPI</name>
<dbReference type="AlphaFoldDB" id="A0A8D8IM82"/>
<evidence type="ECO:0000256" key="1">
    <source>
        <dbReference type="SAM" id="MobiDB-lite"/>
    </source>
</evidence>
<organism evidence="2">
    <name type="scientific">Culex pipiens</name>
    <name type="common">House mosquito</name>
    <dbReference type="NCBI Taxonomy" id="7175"/>
    <lineage>
        <taxon>Eukaryota</taxon>
        <taxon>Metazoa</taxon>
        <taxon>Ecdysozoa</taxon>
        <taxon>Arthropoda</taxon>
        <taxon>Hexapoda</taxon>
        <taxon>Insecta</taxon>
        <taxon>Pterygota</taxon>
        <taxon>Neoptera</taxon>
        <taxon>Endopterygota</taxon>
        <taxon>Diptera</taxon>
        <taxon>Nematocera</taxon>
        <taxon>Culicoidea</taxon>
        <taxon>Culicidae</taxon>
        <taxon>Culicinae</taxon>
        <taxon>Culicini</taxon>
        <taxon>Culex</taxon>
        <taxon>Culex</taxon>
    </lineage>
</organism>
<reference evidence="2" key="1">
    <citation type="submission" date="2021-05" db="EMBL/GenBank/DDBJ databases">
        <authorList>
            <person name="Alioto T."/>
            <person name="Alioto T."/>
            <person name="Gomez Garrido J."/>
        </authorList>
    </citation>
    <scope>NUCLEOTIDE SEQUENCE</scope>
</reference>
<protein>
    <submittedName>
        <fullName evidence="2">(northern house mosquito) hypothetical protein</fullName>
    </submittedName>
</protein>
<dbReference type="EMBL" id="HBUE01250981">
    <property type="protein sequence ID" value="CAG6554236.1"/>
    <property type="molecule type" value="Transcribed_RNA"/>
</dbReference>
<proteinExistence type="predicted"/>
<dbReference type="EMBL" id="HBUE01146082">
    <property type="protein sequence ID" value="CAG6502988.1"/>
    <property type="molecule type" value="Transcribed_RNA"/>
</dbReference>
<feature type="compositionally biased region" description="Basic and acidic residues" evidence="1">
    <location>
        <begin position="8"/>
        <end position="33"/>
    </location>
</feature>